<evidence type="ECO:0000313" key="12">
    <source>
        <dbReference type="EMBL" id="KAJ4459934.1"/>
    </source>
</evidence>
<evidence type="ECO:0000256" key="5">
    <source>
        <dbReference type="ARBA" id="ARBA00022701"/>
    </source>
</evidence>
<dbReference type="EMBL" id="JAPMOS010000016">
    <property type="protein sequence ID" value="KAJ4459934.1"/>
    <property type="molecule type" value="Genomic_DNA"/>
</dbReference>
<reference evidence="12" key="1">
    <citation type="journal article" date="2022" name="bioRxiv">
        <title>Genomics of Preaxostyla Flagellates Illuminates Evolutionary Transitions and the Path Towards Mitochondrial Loss.</title>
        <authorList>
            <person name="Novak L.V.F."/>
            <person name="Treitli S.C."/>
            <person name="Pyrih J."/>
            <person name="Halakuc P."/>
            <person name="Pipaliya S.V."/>
            <person name="Vacek V."/>
            <person name="Brzon O."/>
            <person name="Soukal P."/>
            <person name="Eme L."/>
            <person name="Dacks J.B."/>
            <person name="Karnkowska A."/>
            <person name="Elias M."/>
            <person name="Hampl V."/>
        </authorList>
    </citation>
    <scope>NUCLEOTIDE SEQUENCE</scope>
    <source>
        <strain evidence="12">RCP-MX</strain>
    </source>
</reference>
<evidence type="ECO:0000256" key="8">
    <source>
        <dbReference type="ARBA" id="ARBA00023212"/>
    </source>
</evidence>
<keyword evidence="7 10" id="KW-0505">Motor protein</keyword>
<proteinExistence type="inferred from homology"/>
<sequence>MSEVEDTLKRISSHKGVTGLIVLNQAGIPIRTTMEPAVTIQCAALFTRLCSKARSTIKKLDEADDLSFLRLRTKKHEILVAPDREYLLVVFQNPQF</sequence>
<evidence type="ECO:0000256" key="2">
    <source>
        <dbReference type="ARBA" id="ARBA00007191"/>
    </source>
</evidence>
<accession>A0ABQ8URF1</accession>
<keyword evidence="8 10" id="KW-0206">Cytoskeleton</keyword>
<feature type="domain" description="Roadblock/LAMTOR2" evidence="11">
    <location>
        <begin position="4"/>
        <end position="92"/>
    </location>
</feature>
<comment type="function">
    <text evidence="9">Acts as one of several non-catalytic accessory components of the cytoplasmic dynein 1 complex that are thought to be involved in linking dynein to cargos and to adapter proteins that regulate dynein function. Cytoplasmic dynein 1 acts as a motor for the intracellular retrograde motility of vesicles and organelles along microtubules.</text>
</comment>
<evidence type="ECO:0000313" key="13">
    <source>
        <dbReference type="Proteomes" id="UP001141327"/>
    </source>
</evidence>
<dbReference type="SUPFAM" id="SSF103196">
    <property type="entry name" value="Roadblock/LC7 domain"/>
    <property type="match status" value="1"/>
</dbReference>
<keyword evidence="13" id="KW-1185">Reference proteome</keyword>
<gene>
    <name evidence="12" type="ORF">PAPYR_4000</name>
</gene>
<dbReference type="SMART" id="SM00960">
    <property type="entry name" value="Robl_LC7"/>
    <property type="match status" value="1"/>
</dbReference>
<organism evidence="12 13">
    <name type="scientific">Paratrimastix pyriformis</name>
    <dbReference type="NCBI Taxonomy" id="342808"/>
    <lineage>
        <taxon>Eukaryota</taxon>
        <taxon>Metamonada</taxon>
        <taxon>Preaxostyla</taxon>
        <taxon>Paratrimastigidae</taxon>
        <taxon>Paratrimastix</taxon>
    </lineage>
</organism>
<dbReference type="Proteomes" id="UP001141327">
    <property type="component" value="Unassembled WGS sequence"/>
</dbReference>
<comment type="subcellular location">
    <subcellularLocation>
        <location evidence="1 10">Cytoplasm</location>
        <location evidence="1 10">Cytoskeleton</location>
    </subcellularLocation>
</comment>
<dbReference type="Pfam" id="PF03259">
    <property type="entry name" value="Robl_LC7"/>
    <property type="match status" value="1"/>
</dbReference>
<evidence type="ECO:0000256" key="4">
    <source>
        <dbReference type="ARBA" id="ARBA00022490"/>
    </source>
</evidence>
<keyword evidence="5 10" id="KW-0493">Microtubule</keyword>
<protein>
    <recommendedName>
        <fullName evidence="10">Dynein light chain roadblock</fullName>
    </recommendedName>
</protein>
<dbReference type="PANTHER" id="PTHR10779">
    <property type="entry name" value="DYNEIN LIGHT CHAIN ROADBLOCK"/>
    <property type="match status" value="1"/>
</dbReference>
<evidence type="ECO:0000259" key="11">
    <source>
        <dbReference type="SMART" id="SM00960"/>
    </source>
</evidence>
<evidence type="ECO:0000256" key="10">
    <source>
        <dbReference type="PIRNR" id="PIRNR009998"/>
    </source>
</evidence>
<evidence type="ECO:0000256" key="6">
    <source>
        <dbReference type="ARBA" id="ARBA00023017"/>
    </source>
</evidence>
<comment type="caution">
    <text evidence="12">The sequence shown here is derived from an EMBL/GenBank/DDBJ whole genome shotgun (WGS) entry which is preliminary data.</text>
</comment>
<dbReference type="Gene3D" id="3.30.450.30">
    <property type="entry name" value="Dynein light chain 2a, cytoplasmic"/>
    <property type="match status" value="1"/>
</dbReference>
<evidence type="ECO:0000256" key="7">
    <source>
        <dbReference type="ARBA" id="ARBA00023175"/>
    </source>
</evidence>
<name>A0ABQ8URF1_9EUKA</name>
<evidence type="ECO:0000256" key="1">
    <source>
        <dbReference type="ARBA" id="ARBA00004245"/>
    </source>
</evidence>
<evidence type="ECO:0000256" key="3">
    <source>
        <dbReference type="ARBA" id="ARBA00022448"/>
    </source>
</evidence>
<keyword evidence="6 10" id="KW-0243">Dynein</keyword>
<keyword evidence="4 10" id="KW-0963">Cytoplasm</keyword>
<dbReference type="InterPro" id="IPR016561">
    <property type="entry name" value="DYNLRB1/2"/>
</dbReference>
<evidence type="ECO:0000256" key="9">
    <source>
        <dbReference type="ARBA" id="ARBA00025362"/>
    </source>
</evidence>
<dbReference type="PIRSF" id="PIRSF009998">
    <property type="entry name" value="DLC7"/>
    <property type="match status" value="1"/>
</dbReference>
<dbReference type="InterPro" id="IPR004942">
    <property type="entry name" value="Roadblock/LAMTOR2_dom"/>
</dbReference>
<comment type="similarity">
    <text evidence="2 10">Belongs to the GAMAD family.</text>
</comment>
<keyword evidence="3 10" id="KW-0813">Transport</keyword>